<gene>
    <name evidence="3" type="ORF">D3H66_24585</name>
</gene>
<evidence type="ECO:0000256" key="1">
    <source>
        <dbReference type="SAM" id="MobiDB-lite"/>
    </source>
</evidence>
<keyword evidence="2" id="KW-1133">Transmembrane helix</keyword>
<dbReference type="EMBL" id="VTZD01000049">
    <property type="protein sequence ID" value="KAA1140514.1"/>
    <property type="molecule type" value="Genomic_DNA"/>
</dbReference>
<evidence type="ECO:0000256" key="2">
    <source>
        <dbReference type="SAM" id="Phobius"/>
    </source>
</evidence>
<comment type="caution">
    <text evidence="3">The sequence shown here is derived from an EMBL/GenBank/DDBJ whole genome shotgun (WGS) entry which is preliminary data.</text>
</comment>
<dbReference type="RefSeq" id="WP_149608359.1">
    <property type="nucleotide sequence ID" value="NZ_VTZD01000049.1"/>
</dbReference>
<organism evidence="3 4">
    <name type="scientific">Citrobacter portucalensis</name>
    <dbReference type="NCBI Taxonomy" id="1639133"/>
    <lineage>
        <taxon>Bacteria</taxon>
        <taxon>Pseudomonadati</taxon>
        <taxon>Pseudomonadota</taxon>
        <taxon>Gammaproteobacteria</taxon>
        <taxon>Enterobacterales</taxon>
        <taxon>Enterobacteriaceae</taxon>
        <taxon>Citrobacter</taxon>
        <taxon>Citrobacter freundii complex</taxon>
    </lineage>
</organism>
<keyword evidence="2" id="KW-0812">Transmembrane</keyword>
<protein>
    <submittedName>
        <fullName evidence="3">Uncharacterized protein</fullName>
    </submittedName>
</protein>
<proteinExistence type="predicted"/>
<dbReference type="Proteomes" id="UP000323297">
    <property type="component" value="Unassembled WGS sequence"/>
</dbReference>
<feature type="region of interest" description="Disordered" evidence="1">
    <location>
        <begin position="77"/>
        <end position="101"/>
    </location>
</feature>
<keyword evidence="2" id="KW-0472">Membrane</keyword>
<accession>A0A5B0SUT6</accession>
<sequence length="101" mass="11134">MTAKLIGAILLGVGLVALLLIAGINKYYPRTSNVSSRSNVKKYRLSHEYENKGFSEKGQSEGILDIPRTAENIENKTHEFRNDSLFSSSSNNDKSPPGDSF</sequence>
<feature type="transmembrane region" description="Helical" evidence="2">
    <location>
        <begin position="6"/>
        <end position="28"/>
    </location>
</feature>
<evidence type="ECO:0000313" key="4">
    <source>
        <dbReference type="Proteomes" id="UP000323297"/>
    </source>
</evidence>
<name>A0A5B0SUT6_9ENTR</name>
<evidence type="ECO:0000313" key="3">
    <source>
        <dbReference type="EMBL" id="KAA1140514.1"/>
    </source>
</evidence>
<reference evidence="3 4" key="1">
    <citation type="submission" date="2019-08" db="EMBL/GenBank/DDBJ databases">
        <title>Draft genome sequence of Citrobacter portucalensis strain isolated from green turtle.</title>
        <authorList>
            <person name="Fernandes M.R."/>
            <person name="Sellera F.P."/>
            <person name="Goldeberg D.W."/>
            <person name="Costa D.C."/>
            <person name="Lincopan N."/>
        </authorList>
    </citation>
    <scope>NUCLEOTIDE SEQUENCE [LARGE SCALE GENOMIC DNA]</scope>
    <source>
        <strain evidence="3 4">TV06</strain>
    </source>
</reference>
<feature type="compositionally biased region" description="Low complexity" evidence="1">
    <location>
        <begin position="83"/>
        <end position="101"/>
    </location>
</feature>
<dbReference type="AlphaFoldDB" id="A0A5B0SUT6"/>